<reference evidence="1 2" key="1">
    <citation type="journal article" date="2013" name="Front. Plant Sci.">
        <title>The Reference Genome of the Halophytic Plant Eutrema salsugineum.</title>
        <authorList>
            <person name="Yang R."/>
            <person name="Jarvis D.E."/>
            <person name="Chen H."/>
            <person name="Beilstein M.A."/>
            <person name="Grimwood J."/>
            <person name="Jenkins J."/>
            <person name="Shu S."/>
            <person name="Prochnik S."/>
            <person name="Xin M."/>
            <person name="Ma C."/>
            <person name="Schmutz J."/>
            <person name="Wing R.A."/>
            <person name="Mitchell-Olds T."/>
            <person name="Schumaker K.S."/>
            <person name="Wang X."/>
        </authorList>
    </citation>
    <scope>NUCLEOTIDE SEQUENCE [LARGE SCALE GENOMIC DNA]</scope>
</reference>
<protein>
    <submittedName>
        <fullName evidence="1">Uncharacterized protein</fullName>
    </submittedName>
</protein>
<keyword evidence="2" id="KW-1185">Reference proteome</keyword>
<dbReference type="OrthoDB" id="1022566at2759"/>
<dbReference type="KEGG" id="eus:EUTSA_v10023670mg"/>
<dbReference type="GO" id="GO:0005777">
    <property type="term" value="C:peroxisome"/>
    <property type="evidence" value="ECO:0007669"/>
    <property type="project" value="InterPro"/>
</dbReference>
<dbReference type="PANTHER" id="PTHR14379">
    <property type="entry name" value="LIMKAIN B LKAP"/>
    <property type="match status" value="1"/>
</dbReference>
<name>V4JUX4_EUTSA</name>
<dbReference type="EMBL" id="KI517881">
    <property type="protein sequence ID" value="ESQ29175.1"/>
    <property type="molecule type" value="Genomic_DNA"/>
</dbReference>
<evidence type="ECO:0000313" key="1">
    <source>
        <dbReference type="EMBL" id="ESQ29175.1"/>
    </source>
</evidence>
<accession>V4JUX4</accession>
<dbReference type="Gramene" id="ESQ29175">
    <property type="protein sequence ID" value="ESQ29175"/>
    <property type="gene ID" value="EUTSA_v10023670mg"/>
</dbReference>
<gene>
    <name evidence="1" type="ORF">EUTSA_v10023670mg</name>
</gene>
<dbReference type="Proteomes" id="UP000030689">
    <property type="component" value="Unassembled WGS sequence"/>
</dbReference>
<sequence>MAQPFTNLLKFDTDFWNSVPTKVPFKPAHVIWDWDNAPLPLGYDIELLLPKIQTALTIYDTNLKIKTFAACGSFFGLGVNELPEDQSFFREERLSYLDANNPPYRSFRTPVRVRKCAKCGHESTNLTWMNDAQLEEHYKKNHQDDYSRVMDVGDAILAREIKYLNMTDPPPGVVLLISEDKDFAKSLKFAVEQGYKVLLATPHEAEDLEPFAKAVWTSSKLFEGGVDGPFKSR</sequence>
<proteinExistence type="predicted"/>
<dbReference type="InterPro" id="IPR024768">
    <property type="entry name" value="Marf1"/>
</dbReference>
<organism evidence="1 2">
    <name type="scientific">Eutrema salsugineum</name>
    <name type="common">Saltwater cress</name>
    <name type="synonym">Sisymbrium salsugineum</name>
    <dbReference type="NCBI Taxonomy" id="72664"/>
    <lineage>
        <taxon>Eukaryota</taxon>
        <taxon>Viridiplantae</taxon>
        <taxon>Streptophyta</taxon>
        <taxon>Embryophyta</taxon>
        <taxon>Tracheophyta</taxon>
        <taxon>Spermatophyta</taxon>
        <taxon>Magnoliopsida</taxon>
        <taxon>eudicotyledons</taxon>
        <taxon>Gunneridae</taxon>
        <taxon>Pentapetalae</taxon>
        <taxon>rosids</taxon>
        <taxon>malvids</taxon>
        <taxon>Brassicales</taxon>
        <taxon>Brassicaceae</taxon>
        <taxon>Eutremeae</taxon>
        <taxon>Eutrema</taxon>
    </lineage>
</organism>
<dbReference type="GO" id="GO:0010468">
    <property type="term" value="P:regulation of gene expression"/>
    <property type="evidence" value="ECO:0007669"/>
    <property type="project" value="InterPro"/>
</dbReference>
<dbReference type="PANTHER" id="PTHR14379:SF80">
    <property type="entry name" value="NYN DOMAIN-CONTAINING PROTEIN"/>
    <property type="match status" value="1"/>
</dbReference>
<dbReference type="AlphaFoldDB" id="V4JUX4"/>
<dbReference type="OMA" id="PRCNHEE"/>
<evidence type="ECO:0000313" key="2">
    <source>
        <dbReference type="Proteomes" id="UP000030689"/>
    </source>
</evidence>